<dbReference type="Proteomes" id="UP001422759">
    <property type="component" value="Unassembled WGS sequence"/>
</dbReference>
<reference evidence="1 2" key="1">
    <citation type="journal article" date="2019" name="Int. J. Syst. Evol. Microbiol.">
        <title>The Global Catalogue of Microorganisms (GCM) 10K type strain sequencing project: providing services to taxonomists for standard genome sequencing and annotation.</title>
        <authorList>
            <consortium name="The Broad Institute Genomics Platform"/>
            <consortium name="The Broad Institute Genome Sequencing Center for Infectious Disease"/>
            <person name="Wu L."/>
            <person name="Ma J."/>
        </authorList>
    </citation>
    <scope>NUCLEOTIDE SEQUENCE [LARGE SCALE GENOMIC DNA]</scope>
    <source>
        <strain evidence="1 2">JCM 14560</strain>
    </source>
</reference>
<evidence type="ECO:0000313" key="2">
    <source>
        <dbReference type="Proteomes" id="UP001422759"/>
    </source>
</evidence>
<sequence length="461" mass="50470">MPAQRREKSPNTALAQLIEESGASSAALSHRINELARRAGVNRTYQHTSIANWVRRGMRPRPPAPALLAAVLGERLGRPVSLDEIGMGDMRGQRQEIGFDFSRDPDEALRIATEYWSTVDRRTFVGSGPFAISAFATPVNRWLAVPTDPPAEHRRGRRRVGRADLDELWEAADEARRWDSKFGGGNWKANSVTDCLTHRAAPLLAGTFTDAIGRELFTVTAELARVAAWSAFDKGSHDIAQQHFIQALRLARSSGDLQAGSYVLATMSLTATLNGYPQEAIDMAQGAYERAKHSAAPRVLAFAKLTEARAHGRAGDARGAAAALAASENLLDSIRYDSRDPDWLSYLTHARISADATEIYRDLGKPTAARRWNEQADAMPPGVFTRAVGIRMAVVGTTYLQSRDLDRGLEMGGRAVDILGRVQSARAHDYIHGLITALEPWRKEAPVSEFIRRSNTALAAA</sequence>
<dbReference type="EMBL" id="BAAANT010000075">
    <property type="protein sequence ID" value="GAA1500777.1"/>
    <property type="molecule type" value="Genomic_DNA"/>
</dbReference>
<comment type="caution">
    <text evidence="1">The sequence shown here is derived from an EMBL/GenBank/DDBJ whole genome shotgun (WGS) entry which is preliminary data.</text>
</comment>
<gene>
    <name evidence="1" type="ORF">GCM10009760_62800</name>
</gene>
<name>A0ABN1ZLF7_9ACTN</name>
<accession>A0ABN1ZLF7</accession>
<dbReference type="InterPro" id="IPR011990">
    <property type="entry name" value="TPR-like_helical_dom_sf"/>
</dbReference>
<organism evidence="1 2">
    <name type="scientific">Kitasatospora kazusensis</name>
    <dbReference type="NCBI Taxonomy" id="407974"/>
    <lineage>
        <taxon>Bacteria</taxon>
        <taxon>Bacillati</taxon>
        <taxon>Actinomycetota</taxon>
        <taxon>Actinomycetes</taxon>
        <taxon>Kitasatosporales</taxon>
        <taxon>Streptomycetaceae</taxon>
        <taxon>Kitasatospora</taxon>
    </lineage>
</organism>
<proteinExistence type="predicted"/>
<dbReference type="SUPFAM" id="SSF48452">
    <property type="entry name" value="TPR-like"/>
    <property type="match status" value="1"/>
</dbReference>
<evidence type="ECO:0000313" key="1">
    <source>
        <dbReference type="EMBL" id="GAA1500777.1"/>
    </source>
</evidence>
<keyword evidence="2" id="KW-1185">Reference proteome</keyword>
<dbReference type="RefSeq" id="WP_344469663.1">
    <property type="nucleotide sequence ID" value="NZ_BAAANT010000075.1"/>
</dbReference>
<protein>
    <submittedName>
        <fullName evidence="1">MFS transporter</fullName>
    </submittedName>
</protein>